<dbReference type="EC" id="6.1.1.17" evidence="3"/>
<dbReference type="PANTHER" id="PTHR43311:SF2">
    <property type="entry name" value="GLUTAMATE--TRNA LIGASE, MITOCHONDRIAL-RELATED"/>
    <property type="match status" value="1"/>
</dbReference>
<sequence length="530" mass="61158">MLKHKALSRFYSTKKITKSILTNNTKSIFSKKPIIDVHPKTPARTRFAPSPTGFLHMGSLRTALYNYLLAKNTGGQFLLRLEDTDQNRLVKGAEQNIYDSLRWCNLEYDEGPEKNNNTEMGPYRQSDRSKIYQEHAQKLLDTGHAYRCFCSKERLDGLRESAQRLKPPTTVSYDRKCAHLHEKDIQNLLKEGKEFTIRLRSPAKYPPFEDLLHGKLDMQPQVNPSEIRYDDPILLKSDGLPTYHLANVVDDHMMKITHVIRGEEWLPSTPKHMALYEAFGWNAPKFIHIPLLTTIAEKKLSKRKGDASVMALQKKGILPEALINFSALFGWSPPRKLSIEKHDCFSLEELVKLFNLNHLTKGNAKVDEKKLFFFNKHYLGLRLDDPIKFQEIVEDISNLMNNKYPKEKIGGVLNVVGKSLTTINEFPVNFYYFFEKPDFDSEQVLHFKKNHDLEKVKLILAEFKQLDLENVERIVDHLVNTLNVPKKLVFESLRFALAGSMPGTKLPILIQLLGKQEVMFRTQEALDHLS</sequence>
<evidence type="ECO:0000259" key="13">
    <source>
        <dbReference type="Pfam" id="PF19269"/>
    </source>
</evidence>
<reference evidence="15" key="1">
    <citation type="submission" date="2018-06" db="EMBL/GenBank/DDBJ databases">
        <authorList>
            <person name="Guldener U."/>
        </authorList>
    </citation>
    <scope>NUCLEOTIDE SEQUENCE [LARGE SCALE GENOMIC DNA]</scope>
    <source>
        <strain evidence="15">UTAD17</strain>
    </source>
</reference>
<dbReference type="GO" id="GO:0004818">
    <property type="term" value="F:glutamate-tRNA ligase activity"/>
    <property type="evidence" value="ECO:0007669"/>
    <property type="project" value="UniProtKB-EC"/>
</dbReference>
<keyword evidence="15" id="KW-1185">Reference proteome</keyword>
<feature type="domain" description="Aminoacyl-tRNA synthetase class I anticodon-binding" evidence="13">
    <location>
        <begin position="402"/>
        <end position="525"/>
    </location>
</feature>
<organism evidence="14 15">
    <name type="scientific">Saccharomycodes ludwigii</name>
    <dbReference type="NCBI Taxonomy" id="36035"/>
    <lineage>
        <taxon>Eukaryota</taxon>
        <taxon>Fungi</taxon>
        <taxon>Dikarya</taxon>
        <taxon>Ascomycota</taxon>
        <taxon>Saccharomycotina</taxon>
        <taxon>Saccharomycetes</taxon>
        <taxon>Saccharomycodales</taxon>
        <taxon>Saccharomycodaceae</taxon>
        <taxon>Saccharomycodes</taxon>
    </lineage>
</organism>
<evidence type="ECO:0000256" key="6">
    <source>
        <dbReference type="ARBA" id="ARBA00022840"/>
    </source>
</evidence>
<name>A0A376B7Z8_9ASCO</name>
<evidence type="ECO:0000256" key="7">
    <source>
        <dbReference type="ARBA" id="ARBA00022917"/>
    </source>
</evidence>
<dbReference type="SUPFAM" id="SSF48163">
    <property type="entry name" value="An anticodon-binding domain of class I aminoacyl-tRNA synthetases"/>
    <property type="match status" value="1"/>
</dbReference>
<dbReference type="EMBL" id="UFAJ01000421">
    <property type="protein sequence ID" value="SSD60689.1"/>
    <property type="molecule type" value="Genomic_DNA"/>
</dbReference>
<keyword evidence="8 11" id="KW-0030">Aminoacyl-tRNA synthetase</keyword>
<protein>
    <recommendedName>
        <fullName evidence="10">Glutamate--tRNA ligase, mitochondrial</fullName>
        <ecNumber evidence="3">6.1.1.17</ecNumber>
    </recommendedName>
    <alternativeName>
        <fullName evidence="9">Glutamyl-tRNA synthetase</fullName>
    </alternativeName>
</protein>
<dbReference type="GO" id="GO:0008270">
    <property type="term" value="F:zinc ion binding"/>
    <property type="evidence" value="ECO:0007669"/>
    <property type="project" value="InterPro"/>
</dbReference>
<dbReference type="InterPro" id="IPR008925">
    <property type="entry name" value="aa_tRNA-synth_I_cd-bd_sf"/>
</dbReference>
<accession>A0A376B7Z8</accession>
<dbReference type="InterPro" id="IPR004527">
    <property type="entry name" value="Glu-tRNA-ligase_bac/mito"/>
</dbReference>
<dbReference type="NCBIfam" id="TIGR00464">
    <property type="entry name" value="gltX_bact"/>
    <property type="match status" value="1"/>
</dbReference>
<proteinExistence type="inferred from homology"/>
<comment type="subcellular location">
    <subcellularLocation>
        <location evidence="1">Mitochondrion</location>
    </subcellularLocation>
</comment>
<evidence type="ECO:0000256" key="5">
    <source>
        <dbReference type="ARBA" id="ARBA00022741"/>
    </source>
</evidence>
<evidence type="ECO:0000256" key="9">
    <source>
        <dbReference type="ARBA" id="ARBA00030865"/>
    </source>
</evidence>
<dbReference type="GO" id="GO:0006424">
    <property type="term" value="P:glutamyl-tRNA aminoacylation"/>
    <property type="evidence" value="ECO:0007669"/>
    <property type="project" value="InterPro"/>
</dbReference>
<comment type="similarity">
    <text evidence="2">Belongs to the class-I aminoacyl-tRNA synthetase family. Glutamate--tRNA ligase type 1 subfamily.</text>
</comment>
<evidence type="ECO:0000256" key="4">
    <source>
        <dbReference type="ARBA" id="ARBA00022598"/>
    </source>
</evidence>
<dbReference type="Gene3D" id="3.40.50.620">
    <property type="entry name" value="HUPs"/>
    <property type="match status" value="1"/>
</dbReference>
<evidence type="ECO:0000313" key="15">
    <source>
        <dbReference type="Proteomes" id="UP000262825"/>
    </source>
</evidence>
<keyword evidence="6 11" id="KW-0067">ATP-binding</keyword>
<dbReference type="VEuPathDB" id="FungiDB:SCODWIG_02450"/>
<dbReference type="GO" id="GO:0005524">
    <property type="term" value="F:ATP binding"/>
    <property type="evidence" value="ECO:0007669"/>
    <property type="project" value="UniProtKB-KW"/>
</dbReference>
<evidence type="ECO:0000256" key="2">
    <source>
        <dbReference type="ARBA" id="ARBA00007894"/>
    </source>
</evidence>
<evidence type="ECO:0000313" key="14">
    <source>
        <dbReference type="EMBL" id="SSD60689.1"/>
    </source>
</evidence>
<dbReference type="PRINTS" id="PR00987">
    <property type="entry name" value="TRNASYNTHGLU"/>
</dbReference>
<dbReference type="InterPro" id="IPR020058">
    <property type="entry name" value="Glu/Gln-tRNA-synth_Ib_cat-dom"/>
</dbReference>
<dbReference type="Pfam" id="PF19269">
    <property type="entry name" value="Anticodon_2"/>
    <property type="match status" value="1"/>
</dbReference>
<gene>
    <name evidence="14" type="ORF">SCODWIG_02450</name>
</gene>
<dbReference type="PANTHER" id="PTHR43311">
    <property type="entry name" value="GLUTAMATE--TRNA LIGASE"/>
    <property type="match status" value="1"/>
</dbReference>
<dbReference type="InterPro" id="IPR020751">
    <property type="entry name" value="aa-tRNA-synth_I_codon-bd_sub2"/>
</dbReference>
<keyword evidence="4 11" id="KW-0436">Ligase</keyword>
<dbReference type="InterPro" id="IPR000924">
    <property type="entry name" value="Glu/Gln-tRNA-synth"/>
</dbReference>
<dbReference type="FunFam" id="3.40.50.620:FF:000045">
    <property type="entry name" value="Glutamate--tRNA ligase, mitochondrial"/>
    <property type="match status" value="1"/>
</dbReference>
<evidence type="ECO:0000256" key="8">
    <source>
        <dbReference type="ARBA" id="ARBA00023146"/>
    </source>
</evidence>
<dbReference type="Proteomes" id="UP000262825">
    <property type="component" value="Unassembled WGS sequence"/>
</dbReference>
<dbReference type="AlphaFoldDB" id="A0A376B7Z8"/>
<evidence type="ECO:0000256" key="11">
    <source>
        <dbReference type="RuleBase" id="RU363037"/>
    </source>
</evidence>
<evidence type="ECO:0000259" key="12">
    <source>
        <dbReference type="Pfam" id="PF00749"/>
    </source>
</evidence>
<dbReference type="Gene3D" id="1.10.10.350">
    <property type="match status" value="1"/>
</dbReference>
<dbReference type="Pfam" id="PF00749">
    <property type="entry name" value="tRNA-synt_1c"/>
    <property type="match status" value="1"/>
</dbReference>
<dbReference type="HAMAP" id="MF_00022">
    <property type="entry name" value="Glu_tRNA_synth_type1"/>
    <property type="match status" value="1"/>
</dbReference>
<keyword evidence="5 11" id="KW-0547">Nucleotide-binding</keyword>
<feature type="domain" description="Glutamyl/glutaminyl-tRNA synthetase class Ib catalytic" evidence="12">
    <location>
        <begin position="44"/>
        <end position="371"/>
    </location>
</feature>
<dbReference type="InterPro" id="IPR014729">
    <property type="entry name" value="Rossmann-like_a/b/a_fold"/>
</dbReference>
<evidence type="ECO:0000256" key="1">
    <source>
        <dbReference type="ARBA" id="ARBA00004173"/>
    </source>
</evidence>
<evidence type="ECO:0000256" key="3">
    <source>
        <dbReference type="ARBA" id="ARBA00012835"/>
    </source>
</evidence>
<dbReference type="InterPro" id="IPR049940">
    <property type="entry name" value="GluQ/Sye"/>
</dbReference>
<dbReference type="CDD" id="cd00808">
    <property type="entry name" value="GluRS_core"/>
    <property type="match status" value="1"/>
</dbReference>
<dbReference type="GO" id="GO:0000049">
    <property type="term" value="F:tRNA binding"/>
    <property type="evidence" value="ECO:0007669"/>
    <property type="project" value="InterPro"/>
</dbReference>
<evidence type="ECO:0000256" key="10">
    <source>
        <dbReference type="ARBA" id="ARBA00072917"/>
    </source>
</evidence>
<dbReference type="SUPFAM" id="SSF52374">
    <property type="entry name" value="Nucleotidylyl transferase"/>
    <property type="match status" value="1"/>
</dbReference>
<dbReference type="InterPro" id="IPR033910">
    <property type="entry name" value="GluRS_core"/>
</dbReference>
<dbReference type="GO" id="GO:0005739">
    <property type="term" value="C:mitochondrion"/>
    <property type="evidence" value="ECO:0007669"/>
    <property type="project" value="UniProtKB-SubCell"/>
</dbReference>
<dbReference type="InterPro" id="IPR045462">
    <property type="entry name" value="aa-tRNA-synth_I_cd-bd"/>
</dbReference>
<keyword evidence="7 11" id="KW-0648">Protein biosynthesis</keyword>